<accession>A0ABS7Z8T8</accession>
<dbReference type="EMBL" id="JADEYP010000038">
    <property type="protein sequence ID" value="MCA5006574.1"/>
    <property type="molecule type" value="Genomic_DNA"/>
</dbReference>
<evidence type="ECO:0008006" key="3">
    <source>
        <dbReference type="Google" id="ProtNLM"/>
    </source>
</evidence>
<name>A0ABS7Z8T8_9SPHI</name>
<evidence type="ECO:0000313" key="1">
    <source>
        <dbReference type="EMBL" id="MCA5006574.1"/>
    </source>
</evidence>
<dbReference type="RefSeq" id="WP_225554932.1">
    <property type="nucleotide sequence ID" value="NZ_JADEYP010000038.1"/>
</dbReference>
<reference evidence="1" key="1">
    <citation type="submission" date="2020-10" db="EMBL/GenBank/DDBJ databases">
        <authorList>
            <person name="Lu T."/>
            <person name="Wang Q."/>
            <person name="Han X."/>
        </authorList>
    </citation>
    <scope>NUCLEOTIDE SEQUENCE</scope>
    <source>
        <strain evidence="1">WQ 366</strain>
    </source>
</reference>
<proteinExistence type="predicted"/>
<gene>
    <name evidence="1" type="ORF">IPZ78_15615</name>
</gene>
<comment type="caution">
    <text evidence="1">The sequence shown here is derived from an EMBL/GenBank/DDBJ whole genome shotgun (WGS) entry which is preliminary data.</text>
</comment>
<organism evidence="1 2">
    <name type="scientific">Sphingobacterium bovistauri</name>
    <dbReference type="NCBI Taxonomy" id="2781959"/>
    <lineage>
        <taxon>Bacteria</taxon>
        <taxon>Pseudomonadati</taxon>
        <taxon>Bacteroidota</taxon>
        <taxon>Sphingobacteriia</taxon>
        <taxon>Sphingobacteriales</taxon>
        <taxon>Sphingobacteriaceae</taxon>
        <taxon>Sphingobacterium</taxon>
    </lineage>
</organism>
<sequence>MNKHLLHKYFKNQCTDSEKECVEEWILNQDNKSAFENYIEETWNDFTIHPKQKKYSPIFNFRKSSALKIAASLIITGSLITYAVYLSSDISVSNSANQQAVKINKTIEQKQSQNTIVKIEISSPKETKDPKPRKTLSQFKPSNNLAKEKTANKVESKVMASRIGHLQFNEKLLSELSSQIDSNKLVLTMNMKEERFVEMSSLLKLKYGIILEPVRTGGNKNMYAARFEKVNIPELLQLMESSKVLSYNLNDSLLQINL</sequence>
<dbReference type="Proteomes" id="UP001165302">
    <property type="component" value="Unassembled WGS sequence"/>
</dbReference>
<evidence type="ECO:0000313" key="2">
    <source>
        <dbReference type="Proteomes" id="UP001165302"/>
    </source>
</evidence>
<protein>
    <recommendedName>
        <fullName evidence="3">Protein FecR C-terminal domain-containing protein</fullName>
    </recommendedName>
</protein>
<keyword evidence="2" id="KW-1185">Reference proteome</keyword>